<evidence type="ECO:0000259" key="11">
    <source>
        <dbReference type="PROSITE" id="PS51384"/>
    </source>
</evidence>
<evidence type="ECO:0000256" key="6">
    <source>
        <dbReference type="ARBA" id="ARBA00023002"/>
    </source>
</evidence>
<evidence type="ECO:0000256" key="9">
    <source>
        <dbReference type="ARBA" id="ARBA00061434"/>
    </source>
</evidence>
<dbReference type="SUPFAM" id="SSF63380">
    <property type="entry name" value="Riboflavin synthase domain-like"/>
    <property type="match status" value="1"/>
</dbReference>
<dbReference type="Pfam" id="PF00111">
    <property type="entry name" value="Fer2"/>
    <property type="match status" value="1"/>
</dbReference>
<accession>A0ABU8L4P5</accession>
<keyword evidence="13" id="KW-1185">Reference proteome</keyword>
<dbReference type="PROSITE" id="PS00197">
    <property type="entry name" value="2FE2S_FER_1"/>
    <property type="match status" value="1"/>
</dbReference>
<dbReference type="PANTHER" id="PTHR47354">
    <property type="entry name" value="NADH OXIDOREDUCTASE HCR"/>
    <property type="match status" value="1"/>
</dbReference>
<dbReference type="InterPro" id="IPR008333">
    <property type="entry name" value="Cbr1-like_FAD-bd_dom"/>
</dbReference>
<organism evidence="12 13">
    <name type="scientific">Mesorhizobium salmacidum</name>
    <dbReference type="NCBI Taxonomy" id="3015171"/>
    <lineage>
        <taxon>Bacteria</taxon>
        <taxon>Pseudomonadati</taxon>
        <taxon>Pseudomonadota</taxon>
        <taxon>Alphaproteobacteria</taxon>
        <taxon>Hyphomicrobiales</taxon>
        <taxon>Phyllobacteriaceae</taxon>
        <taxon>Mesorhizobium</taxon>
    </lineage>
</organism>
<proteinExistence type="inferred from homology"/>
<keyword evidence="5" id="KW-0274">FAD</keyword>
<dbReference type="Pfam" id="PF00175">
    <property type="entry name" value="NAD_binding_1"/>
    <property type="match status" value="1"/>
</dbReference>
<dbReference type="Gene3D" id="3.40.50.80">
    <property type="entry name" value="Nucleotide-binding domain of ferredoxin-NADP reductase (FNR) module"/>
    <property type="match status" value="1"/>
</dbReference>
<dbReference type="InterPro" id="IPR050415">
    <property type="entry name" value="MRET"/>
</dbReference>
<gene>
    <name evidence="12" type="ORF">O7A60_29935</name>
</gene>
<keyword evidence="4" id="KW-0479">Metal-binding</keyword>
<dbReference type="PROSITE" id="PS51384">
    <property type="entry name" value="FAD_FR"/>
    <property type="match status" value="1"/>
</dbReference>
<evidence type="ECO:0000259" key="10">
    <source>
        <dbReference type="PROSITE" id="PS51085"/>
    </source>
</evidence>
<feature type="domain" description="FAD-binding FR-type" evidence="11">
    <location>
        <begin position="13"/>
        <end position="129"/>
    </location>
</feature>
<dbReference type="Proteomes" id="UP001387293">
    <property type="component" value="Unassembled WGS sequence"/>
</dbReference>
<dbReference type="InterPro" id="IPR017938">
    <property type="entry name" value="Riboflavin_synthase-like_b-brl"/>
</dbReference>
<dbReference type="InterPro" id="IPR036010">
    <property type="entry name" value="2Fe-2S_ferredoxin-like_sf"/>
</dbReference>
<keyword evidence="2" id="KW-0285">Flavoprotein</keyword>
<evidence type="ECO:0000256" key="5">
    <source>
        <dbReference type="ARBA" id="ARBA00022827"/>
    </source>
</evidence>
<dbReference type="InterPro" id="IPR012675">
    <property type="entry name" value="Beta-grasp_dom_sf"/>
</dbReference>
<evidence type="ECO:0000256" key="7">
    <source>
        <dbReference type="ARBA" id="ARBA00023004"/>
    </source>
</evidence>
<dbReference type="PROSITE" id="PS51085">
    <property type="entry name" value="2FE2S_FER_2"/>
    <property type="match status" value="1"/>
</dbReference>
<evidence type="ECO:0000313" key="13">
    <source>
        <dbReference type="Proteomes" id="UP001387293"/>
    </source>
</evidence>
<evidence type="ECO:0000256" key="2">
    <source>
        <dbReference type="ARBA" id="ARBA00022630"/>
    </source>
</evidence>
<protein>
    <submittedName>
        <fullName evidence="12">2Fe-2S iron-sulfur cluster-binding protein</fullName>
    </submittedName>
</protein>
<keyword evidence="8" id="KW-0411">Iron-sulfur</keyword>
<dbReference type="Gene3D" id="2.40.30.10">
    <property type="entry name" value="Translation factors"/>
    <property type="match status" value="1"/>
</dbReference>
<dbReference type="CDD" id="cd00207">
    <property type="entry name" value="fer2"/>
    <property type="match status" value="1"/>
</dbReference>
<evidence type="ECO:0000256" key="4">
    <source>
        <dbReference type="ARBA" id="ARBA00022723"/>
    </source>
</evidence>
<dbReference type="InterPro" id="IPR001433">
    <property type="entry name" value="OxRdtase_FAD/NAD-bd"/>
</dbReference>
<dbReference type="PRINTS" id="PR00406">
    <property type="entry name" value="CYTB5RDTASE"/>
</dbReference>
<dbReference type="RefSeq" id="WP_337109282.1">
    <property type="nucleotide sequence ID" value="NZ_JAPYKS010000043.1"/>
</dbReference>
<keyword evidence="6" id="KW-0560">Oxidoreductase</keyword>
<dbReference type="InterPro" id="IPR001041">
    <property type="entry name" value="2Fe-2S_ferredoxin-type"/>
</dbReference>
<keyword evidence="3" id="KW-0001">2Fe-2S</keyword>
<evidence type="ECO:0000256" key="1">
    <source>
        <dbReference type="ARBA" id="ARBA00001974"/>
    </source>
</evidence>
<dbReference type="InterPro" id="IPR006058">
    <property type="entry name" value="2Fe2S_fd_BS"/>
</dbReference>
<dbReference type="SUPFAM" id="SSF54292">
    <property type="entry name" value="2Fe-2S ferredoxin-like"/>
    <property type="match status" value="1"/>
</dbReference>
<dbReference type="Gene3D" id="3.10.20.30">
    <property type="match status" value="1"/>
</dbReference>
<dbReference type="PANTHER" id="PTHR47354:SF6">
    <property type="entry name" value="NADH OXIDOREDUCTASE HCR"/>
    <property type="match status" value="1"/>
</dbReference>
<evidence type="ECO:0000256" key="8">
    <source>
        <dbReference type="ARBA" id="ARBA00023014"/>
    </source>
</evidence>
<reference evidence="12 13" key="1">
    <citation type="submission" date="2022-12" db="EMBL/GenBank/DDBJ databases">
        <authorList>
            <person name="Muema E."/>
        </authorList>
    </citation>
    <scope>NUCLEOTIDE SEQUENCE [LARGE SCALE GENOMIC DNA]</scope>
    <source>
        <strain evidence="13">1326</strain>
    </source>
</reference>
<comment type="cofactor">
    <cofactor evidence="1">
        <name>FAD</name>
        <dbReference type="ChEBI" id="CHEBI:57692"/>
    </cofactor>
</comment>
<dbReference type="SUPFAM" id="SSF52343">
    <property type="entry name" value="Ferredoxin reductase-like, C-terminal NADP-linked domain"/>
    <property type="match status" value="1"/>
</dbReference>
<comment type="caution">
    <text evidence="12">The sequence shown here is derived from an EMBL/GenBank/DDBJ whole genome shotgun (WGS) entry which is preliminary data.</text>
</comment>
<dbReference type="InterPro" id="IPR039261">
    <property type="entry name" value="FNR_nucleotide-bd"/>
</dbReference>
<evidence type="ECO:0000256" key="3">
    <source>
        <dbReference type="ARBA" id="ARBA00022714"/>
    </source>
</evidence>
<dbReference type="Pfam" id="PF00970">
    <property type="entry name" value="FAD_binding_6"/>
    <property type="match status" value="1"/>
</dbReference>
<dbReference type="EMBL" id="JAPYKS010000043">
    <property type="protein sequence ID" value="MEI9412934.1"/>
    <property type="molecule type" value="Genomic_DNA"/>
</dbReference>
<evidence type="ECO:0000313" key="12">
    <source>
        <dbReference type="EMBL" id="MEI9412934.1"/>
    </source>
</evidence>
<dbReference type="InterPro" id="IPR017927">
    <property type="entry name" value="FAD-bd_FR_type"/>
</dbReference>
<comment type="similarity">
    <text evidence="9">In the N-terminal section; belongs to the FAD-binding oxidoreductase type 6 family.</text>
</comment>
<feature type="domain" description="2Fe-2S ferredoxin-type" evidence="10">
    <location>
        <begin position="293"/>
        <end position="375"/>
    </location>
</feature>
<dbReference type="CDD" id="cd06184">
    <property type="entry name" value="flavohem_like_fad_nad_binding"/>
    <property type="match status" value="1"/>
</dbReference>
<keyword evidence="7" id="KW-0408">Iron</keyword>
<name>A0ABU8L4P5_9HYPH</name>
<sequence>MNAFTARDTIARSGFRDLRVVAKVRESAIITSFHMEPVDPRDWRDFEPGQYLVFKIPVPQAAGEKGYVLRNYSVSCSPASKGRYRISVKREAAAAPGLPDGISSCFLHDRIEVGDILQAEGPRGDFVLDKASSRPVVLLSGGVGLTPMVSMLHALASMPDGRAVFIHACENGDVHALRNEVTGLATTRPGLAVHFCYRSPSERDKADQSFHSEGMISRDVLQRLLPLDDYDFYLCGPPPFMRAVYTMLRELGVPKHRIAYEFFGPATVLEPDAVPIPAVVAQTAGIAPAGEATTVEFRKSGLKAIWNGSAASLLDFAEDQGLEPEFSCRSGICGTCKSRLVSGDVAYFEEPLDELGAGEVLLCCSRPCGSVVLDI</sequence>